<keyword evidence="1" id="KW-0722">Serine protease inhibitor</keyword>
<protein>
    <recommendedName>
        <fullName evidence="4">TIL domain-containing protein</fullName>
    </recommendedName>
</protein>
<accession>A0A0D6LB13</accession>
<proteinExistence type="predicted"/>
<evidence type="ECO:0008006" key="4">
    <source>
        <dbReference type="Google" id="ProtNLM"/>
    </source>
</evidence>
<dbReference type="InterPro" id="IPR036084">
    <property type="entry name" value="Ser_inhib-like_sf"/>
</dbReference>
<gene>
    <name evidence="2" type="ORF">ANCCEY_12491</name>
</gene>
<keyword evidence="3" id="KW-1185">Reference proteome</keyword>
<name>A0A0D6LB13_9BILA</name>
<evidence type="ECO:0000256" key="1">
    <source>
        <dbReference type="ARBA" id="ARBA00022900"/>
    </source>
</evidence>
<dbReference type="EMBL" id="KE125441">
    <property type="protein sequence ID" value="EPB68413.1"/>
    <property type="molecule type" value="Genomic_DNA"/>
</dbReference>
<dbReference type="AlphaFoldDB" id="A0A0D6LB13"/>
<dbReference type="Proteomes" id="UP000054495">
    <property type="component" value="Unassembled WGS sequence"/>
</dbReference>
<reference evidence="2 3" key="1">
    <citation type="submission" date="2013-05" db="EMBL/GenBank/DDBJ databases">
        <title>Draft genome of the parasitic nematode Anyclostoma ceylanicum.</title>
        <authorList>
            <person name="Mitreva M."/>
        </authorList>
    </citation>
    <scope>NUCLEOTIDE SEQUENCE [LARGE SCALE GENOMIC DNA]</scope>
</reference>
<dbReference type="Gene3D" id="2.10.25.10">
    <property type="entry name" value="Laminin"/>
    <property type="match status" value="1"/>
</dbReference>
<organism evidence="2 3">
    <name type="scientific">Ancylostoma ceylanicum</name>
    <dbReference type="NCBI Taxonomy" id="53326"/>
    <lineage>
        <taxon>Eukaryota</taxon>
        <taxon>Metazoa</taxon>
        <taxon>Ecdysozoa</taxon>
        <taxon>Nematoda</taxon>
        <taxon>Chromadorea</taxon>
        <taxon>Rhabditida</taxon>
        <taxon>Rhabditina</taxon>
        <taxon>Rhabditomorpha</taxon>
        <taxon>Strongyloidea</taxon>
        <taxon>Ancylostomatidae</taxon>
        <taxon>Ancylostomatinae</taxon>
        <taxon>Ancylostoma</taxon>
    </lineage>
</organism>
<keyword evidence="1" id="KW-0646">Protease inhibitor</keyword>
<dbReference type="SUPFAM" id="SSF57567">
    <property type="entry name" value="Serine protease inhibitors"/>
    <property type="match status" value="1"/>
</dbReference>
<evidence type="ECO:0000313" key="3">
    <source>
        <dbReference type="Proteomes" id="UP000054495"/>
    </source>
</evidence>
<sequence length="59" mass="6697">MKDCELKCDEDPKICSRACFGPPTCVCDDGLYRDKWGFCVEEDECDDMEIITFPPGVQV</sequence>
<dbReference type="GO" id="GO:0004867">
    <property type="term" value="F:serine-type endopeptidase inhibitor activity"/>
    <property type="evidence" value="ECO:0007669"/>
    <property type="project" value="UniProtKB-KW"/>
</dbReference>
<evidence type="ECO:0000313" key="2">
    <source>
        <dbReference type="EMBL" id="EPB68413.1"/>
    </source>
</evidence>